<comment type="caution">
    <text evidence="2">The sequence shown here is derived from an EMBL/GenBank/DDBJ whole genome shotgun (WGS) entry which is preliminary data.</text>
</comment>
<evidence type="ECO:0000313" key="2">
    <source>
        <dbReference type="EMBL" id="KAL0466359.1"/>
    </source>
</evidence>
<dbReference type="Proteomes" id="UP001451303">
    <property type="component" value="Unassembled WGS sequence"/>
</dbReference>
<gene>
    <name evidence="2" type="ORF">QR685DRAFT_110554</name>
</gene>
<organism evidence="2 3">
    <name type="scientific">Neurospora intermedia</name>
    <dbReference type="NCBI Taxonomy" id="5142"/>
    <lineage>
        <taxon>Eukaryota</taxon>
        <taxon>Fungi</taxon>
        <taxon>Dikarya</taxon>
        <taxon>Ascomycota</taxon>
        <taxon>Pezizomycotina</taxon>
        <taxon>Sordariomycetes</taxon>
        <taxon>Sordariomycetidae</taxon>
        <taxon>Sordariales</taxon>
        <taxon>Sordariaceae</taxon>
        <taxon>Neurospora</taxon>
    </lineage>
</organism>
<protein>
    <submittedName>
        <fullName evidence="2">Uncharacterized protein</fullName>
    </submittedName>
</protein>
<proteinExistence type="predicted"/>
<keyword evidence="3" id="KW-1185">Reference proteome</keyword>
<accession>A0ABR3D119</accession>
<evidence type="ECO:0000256" key="1">
    <source>
        <dbReference type="SAM" id="MobiDB-lite"/>
    </source>
</evidence>
<dbReference type="EMBL" id="JAVLET010000013">
    <property type="protein sequence ID" value="KAL0466359.1"/>
    <property type="molecule type" value="Genomic_DNA"/>
</dbReference>
<reference evidence="2 3" key="1">
    <citation type="submission" date="2023-09" db="EMBL/GenBank/DDBJ databases">
        <title>Multi-omics analysis of a traditional fermented food reveals byproduct-associated fungal strains for waste-to-food upcycling.</title>
        <authorList>
            <consortium name="Lawrence Berkeley National Laboratory"/>
            <person name="Rekdal V.M."/>
            <person name="Villalobos-Escobedo J.M."/>
            <person name="Rodriguez-Valeron N."/>
            <person name="Garcia M.O."/>
            <person name="Vasquez D.P."/>
            <person name="Damayanti I."/>
            <person name="Sorensen P.M."/>
            <person name="Baidoo E.E."/>
            <person name="De Carvalho A.C."/>
            <person name="Riley R."/>
            <person name="Lipzen A."/>
            <person name="He G."/>
            <person name="Yan M."/>
            <person name="Haridas S."/>
            <person name="Daum C."/>
            <person name="Yoshinaga Y."/>
            <person name="Ng V."/>
            <person name="Grigoriev I.V."/>
            <person name="Munk R."/>
            <person name="Nuraida L."/>
            <person name="Wijaya C.H."/>
            <person name="Morales P.-C."/>
            <person name="Keasling J.D."/>
        </authorList>
    </citation>
    <scope>NUCLEOTIDE SEQUENCE [LARGE SCALE GENOMIC DNA]</scope>
    <source>
        <strain evidence="2 3">FGSC 2613</strain>
    </source>
</reference>
<feature type="region of interest" description="Disordered" evidence="1">
    <location>
        <begin position="39"/>
        <end position="59"/>
    </location>
</feature>
<sequence>MSFIKFEGVFRNSHQALISDGTFWPISIALEIFNRVRRTDKRGQHSTAPSPTPTKPRGLSAHELLVTNNSGLGIFRCSGQLAMSMTTHGRVCRVGILLASHCRHAPERIPQVHNQVDPSHFLTRVKWMSPNSPYLGHCGVTSQPLCRHRVRGQHHSQVGVPS</sequence>
<evidence type="ECO:0000313" key="3">
    <source>
        <dbReference type="Proteomes" id="UP001451303"/>
    </source>
</evidence>
<name>A0ABR3D119_NEUIN</name>